<dbReference type="InterPro" id="IPR005135">
    <property type="entry name" value="Endo/exonuclease/phosphatase"/>
</dbReference>
<dbReference type="AlphaFoldDB" id="A0A816DU46"/>
<evidence type="ECO:0000313" key="4">
    <source>
        <dbReference type="Proteomes" id="UP000663829"/>
    </source>
</evidence>
<dbReference type="Proteomes" id="UP000681722">
    <property type="component" value="Unassembled WGS sequence"/>
</dbReference>
<protein>
    <recommendedName>
        <fullName evidence="1">Endonuclease/exonuclease/phosphatase domain-containing protein</fullName>
    </recommendedName>
</protein>
<dbReference type="SUPFAM" id="SSF56219">
    <property type="entry name" value="DNase I-like"/>
    <property type="match status" value="1"/>
</dbReference>
<comment type="caution">
    <text evidence="2">The sequence shown here is derived from an EMBL/GenBank/DDBJ whole genome shotgun (WGS) entry which is preliminary data.</text>
</comment>
<reference evidence="2" key="1">
    <citation type="submission" date="2021-02" db="EMBL/GenBank/DDBJ databases">
        <authorList>
            <person name="Nowell W R."/>
        </authorList>
    </citation>
    <scope>NUCLEOTIDE SEQUENCE</scope>
</reference>
<evidence type="ECO:0000313" key="2">
    <source>
        <dbReference type="EMBL" id="CAF1639096.1"/>
    </source>
</evidence>
<evidence type="ECO:0000313" key="3">
    <source>
        <dbReference type="EMBL" id="CAF4548326.1"/>
    </source>
</evidence>
<evidence type="ECO:0000259" key="1">
    <source>
        <dbReference type="Pfam" id="PF14529"/>
    </source>
</evidence>
<dbReference type="Proteomes" id="UP000663829">
    <property type="component" value="Unassembled WGS sequence"/>
</dbReference>
<name>A0A816DU46_9BILA</name>
<dbReference type="PANTHER" id="PTHR33273:SF4">
    <property type="entry name" value="ENDONUCLEASE_EXONUCLEASE_PHOSPHATASE DOMAIN-CONTAINING PROTEIN"/>
    <property type="match status" value="1"/>
</dbReference>
<dbReference type="InterPro" id="IPR036691">
    <property type="entry name" value="Endo/exonu/phosph_ase_sf"/>
</dbReference>
<keyword evidence="4" id="KW-1185">Reference proteome</keyword>
<organism evidence="2 4">
    <name type="scientific">Didymodactylos carnosus</name>
    <dbReference type="NCBI Taxonomy" id="1234261"/>
    <lineage>
        <taxon>Eukaryota</taxon>
        <taxon>Metazoa</taxon>
        <taxon>Spiralia</taxon>
        <taxon>Gnathifera</taxon>
        <taxon>Rotifera</taxon>
        <taxon>Eurotatoria</taxon>
        <taxon>Bdelloidea</taxon>
        <taxon>Philodinida</taxon>
        <taxon>Philodinidae</taxon>
        <taxon>Didymodactylos</taxon>
    </lineage>
</organism>
<dbReference type="Pfam" id="PF14529">
    <property type="entry name" value="Exo_endo_phos_2"/>
    <property type="match status" value="1"/>
</dbReference>
<gene>
    <name evidence="2" type="ORF">GPM918_LOCUS44821</name>
    <name evidence="3" type="ORF">SRO942_LOCUS46881</name>
</gene>
<dbReference type="Gene3D" id="3.60.10.10">
    <property type="entry name" value="Endonuclease/exonuclease/phosphatase"/>
    <property type="match status" value="1"/>
</dbReference>
<sequence>MERWKNCQISQTHLSKQFSVVLYNVRGLLSRLPEVQDLVDTNCPSVCALVETGDISSSLSGQWFPGYHRFFTPGSNSHGGVLVLVHNSITYAVKYSEVNLIALTIPLGLCTLSVIACYSPPDSTLPTDTLKFLLDGSPTLLLGDFNAKSIDWNCTHNNARGRVLQNIIEECELHVGFVDRPTSKRSKNVIDLIITSFPSPEVSVLSYGTSDHWPVLFTSPWFTSSSFSFKEVR</sequence>
<feature type="domain" description="Endonuclease/exonuclease/phosphatase" evidence="1">
    <location>
        <begin position="113"/>
        <end position="215"/>
    </location>
</feature>
<dbReference type="OrthoDB" id="8067603at2759"/>
<accession>A0A816DU46</accession>
<dbReference type="EMBL" id="CAJNOQ010046557">
    <property type="protein sequence ID" value="CAF1639096.1"/>
    <property type="molecule type" value="Genomic_DNA"/>
</dbReference>
<dbReference type="EMBL" id="CAJOBC010115214">
    <property type="protein sequence ID" value="CAF4548326.1"/>
    <property type="molecule type" value="Genomic_DNA"/>
</dbReference>
<dbReference type="PANTHER" id="PTHR33273">
    <property type="entry name" value="DOMAIN-CONTAINING PROTEIN, PUTATIVE-RELATED"/>
    <property type="match status" value="1"/>
</dbReference>
<dbReference type="GO" id="GO:0003824">
    <property type="term" value="F:catalytic activity"/>
    <property type="evidence" value="ECO:0007669"/>
    <property type="project" value="InterPro"/>
</dbReference>
<proteinExistence type="predicted"/>